<proteinExistence type="predicted"/>
<feature type="transmembrane region" description="Helical" evidence="1">
    <location>
        <begin position="85"/>
        <end position="106"/>
    </location>
</feature>
<name>A0A1E3X564_9BACT</name>
<keyword evidence="1" id="KW-0812">Transmembrane</keyword>
<accession>A0A1E3X564</accession>
<dbReference type="EMBL" id="MAYW01000188">
    <property type="protein sequence ID" value="ODS30689.1"/>
    <property type="molecule type" value="Genomic_DNA"/>
</dbReference>
<organism evidence="2 3">
    <name type="scientific">Candidatus Scalindua rubra</name>
    <dbReference type="NCBI Taxonomy" id="1872076"/>
    <lineage>
        <taxon>Bacteria</taxon>
        <taxon>Pseudomonadati</taxon>
        <taxon>Planctomycetota</taxon>
        <taxon>Candidatus Brocadiia</taxon>
        <taxon>Candidatus Brocadiales</taxon>
        <taxon>Candidatus Scalinduaceae</taxon>
        <taxon>Candidatus Scalindua</taxon>
    </lineage>
</organism>
<dbReference type="Proteomes" id="UP000094056">
    <property type="component" value="Unassembled WGS sequence"/>
</dbReference>
<reference evidence="2 3" key="1">
    <citation type="submission" date="2016-07" db="EMBL/GenBank/DDBJ databases">
        <title>Draft genome of Scalindua rubra, obtained from a brine-seawater interface in the Red Sea, sheds light on salt adaptation in anammox bacteria.</title>
        <authorList>
            <person name="Speth D.R."/>
            <person name="Lagkouvardos I."/>
            <person name="Wang Y."/>
            <person name="Qian P.-Y."/>
            <person name="Dutilh B.E."/>
            <person name="Jetten M.S."/>
        </authorList>
    </citation>
    <scope>NUCLEOTIDE SEQUENCE [LARGE SCALE GENOMIC DNA]</scope>
    <source>
        <strain evidence="2">BSI-1</strain>
    </source>
</reference>
<gene>
    <name evidence="2" type="ORF">SCARUB_04199</name>
</gene>
<keyword evidence="1" id="KW-1133">Transmembrane helix</keyword>
<evidence type="ECO:0000256" key="1">
    <source>
        <dbReference type="SAM" id="Phobius"/>
    </source>
</evidence>
<dbReference type="AlphaFoldDB" id="A0A1E3X564"/>
<dbReference type="Gene3D" id="1.20.5.340">
    <property type="match status" value="1"/>
</dbReference>
<sequence length="108" mass="12757">MAENTLLEERVARLEGRVDEHSKFVEGIQVSITRMEKRFDNLDIKIDNVRNILEQKIEGLDKKIDNKIDGLDKKIDNSNRRMDTMFRWIVGIQITTWITIIMTILLKK</sequence>
<evidence type="ECO:0000313" key="2">
    <source>
        <dbReference type="EMBL" id="ODS30689.1"/>
    </source>
</evidence>
<comment type="caution">
    <text evidence="2">The sequence shown here is derived from an EMBL/GenBank/DDBJ whole genome shotgun (WGS) entry which is preliminary data.</text>
</comment>
<keyword evidence="1" id="KW-0472">Membrane</keyword>
<protein>
    <submittedName>
        <fullName evidence="2">Uncharacterized protein</fullName>
    </submittedName>
</protein>
<evidence type="ECO:0000313" key="3">
    <source>
        <dbReference type="Proteomes" id="UP000094056"/>
    </source>
</evidence>